<dbReference type="AlphaFoldDB" id="A0A124G3R2"/>
<organism evidence="2 3">
    <name type="scientific">Methanothrix harundinacea</name>
    <dbReference type="NCBI Taxonomy" id="301375"/>
    <lineage>
        <taxon>Archaea</taxon>
        <taxon>Methanobacteriati</taxon>
        <taxon>Methanobacteriota</taxon>
        <taxon>Stenosarchaea group</taxon>
        <taxon>Methanomicrobia</taxon>
        <taxon>Methanotrichales</taxon>
        <taxon>Methanotrichaceae</taxon>
        <taxon>Methanothrix</taxon>
    </lineage>
</organism>
<gene>
    <name evidence="1" type="ORF">XD72_0277</name>
    <name evidence="2" type="ORF">XE07_0120</name>
</gene>
<name>A0A124G3R2_9EURY</name>
<dbReference type="InterPro" id="IPR036902">
    <property type="entry name" value="Ta1353-like_sf"/>
</dbReference>
<dbReference type="PANTHER" id="PTHR36155:SF1">
    <property type="entry name" value="BLL5354 PROTEIN"/>
    <property type="match status" value="1"/>
</dbReference>
<dbReference type="Proteomes" id="UP000057043">
    <property type="component" value="Unassembled WGS sequence"/>
</dbReference>
<dbReference type="InterPro" id="IPR007153">
    <property type="entry name" value="Adenosine_kinase"/>
</dbReference>
<proteinExistence type="predicted"/>
<dbReference type="SUPFAM" id="SSF103165">
    <property type="entry name" value="Ta1353-like"/>
    <property type="match status" value="1"/>
</dbReference>
<reference evidence="3 4" key="2">
    <citation type="journal article" date="2015" name="MBio">
        <title>Genome-Resolved Metagenomic Analysis Reveals Roles for Candidate Phyla and Other Microbial Community Members in Biogeochemical Transformations in Oil Reservoirs.</title>
        <authorList>
            <person name="Hu P."/>
            <person name="Tom L."/>
            <person name="Singh A."/>
            <person name="Thomas B.C."/>
            <person name="Baker B.J."/>
            <person name="Piceno Y.M."/>
            <person name="Andersen G.L."/>
            <person name="Banfield J.F."/>
        </authorList>
    </citation>
    <scope>NUCLEOTIDE SEQUENCE [LARGE SCALE GENOMIC DNA]</scope>
    <source>
        <strain evidence="1">57_489</strain>
    </source>
</reference>
<evidence type="ECO:0000313" key="3">
    <source>
        <dbReference type="Proteomes" id="UP000053961"/>
    </source>
</evidence>
<evidence type="ECO:0000313" key="2">
    <source>
        <dbReference type="EMBL" id="KUK97706.1"/>
    </source>
</evidence>
<dbReference type="Pfam" id="PF04008">
    <property type="entry name" value="Adenosine_kin"/>
    <property type="match status" value="1"/>
</dbReference>
<dbReference type="Gene3D" id="3.40.1520.10">
    <property type="entry name" value="Ta1353-like"/>
    <property type="match status" value="1"/>
</dbReference>
<dbReference type="EMBL" id="LGFT01000004">
    <property type="protein sequence ID" value="KUK45374.1"/>
    <property type="molecule type" value="Genomic_DNA"/>
</dbReference>
<dbReference type="PANTHER" id="PTHR36155">
    <property type="entry name" value="BLL5354 PROTEIN"/>
    <property type="match status" value="1"/>
</dbReference>
<reference evidence="2" key="1">
    <citation type="journal article" date="2015" name="MBio">
        <title>Genome-resolved metagenomic analysis reveals roles for candidate phyla and other microbial community members in biogeochemical transformations in oil reservoirs.</title>
        <authorList>
            <person name="Hu P."/>
            <person name="Tom L."/>
            <person name="Singh A."/>
            <person name="Thomas B.C."/>
            <person name="Baker B.J."/>
            <person name="Piceno Y.M."/>
            <person name="Andersen G.L."/>
            <person name="Banfield J.F."/>
        </authorList>
    </citation>
    <scope>NUCLEOTIDE SEQUENCE [LARGE SCALE GENOMIC DNA]</scope>
    <source>
        <strain evidence="2">56_747</strain>
    </source>
</reference>
<sequence length="160" mass="16924">MELETVKLGIPENSNLILGQSHFIKTAEDLYEAMAGTAPNSKFGIAFSEASGPCLVRSEGNDPDLIDAAKKNSLAMGCGHTFVILLREAFPINVLNAVKAVQEVCGIFCATANPVEVVVARTEQGGGILGVVDGSAPKGVESEKDVADRRGMLRKFGYKL</sequence>
<comment type="caution">
    <text evidence="2">The sequence shown here is derived from an EMBL/GenBank/DDBJ whole genome shotgun (WGS) entry which is preliminary data.</text>
</comment>
<dbReference type="Proteomes" id="UP000053961">
    <property type="component" value="Unassembled WGS sequence"/>
</dbReference>
<evidence type="ECO:0008006" key="5">
    <source>
        <dbReference type="Google" id="ProtNLM"/>
    </source>
</evidence>
<dbReference type="EMBL" id="LGHB01000001">
    <property type="protein sequence ID" value="KUK97706.1"/>
    <property type="molecule type" value="Genomic_DNA"/>
</dbReference>
<evidence type="ECO:0000313" key="4">
    <source>
        <dbReference type="Proteomes" id="UP000057043"/>
    </source>
</evidence>
<dbReference type="PATRIC" id="fig|301375.6.peg.1131"/>
<evidence type="ECO:0000313" key="1">
    <source>
        <dbReference type="EMBL" id="KUK45374.1"/>
    </source>
</evidence>
<protein>
    <recommendedName>
        <fullName evidence="5">Adenosine specific kinase</fullName>
    </recommendedName>
</protein>
<accession>A0A124G3R2</accession>